<accession>A0A9D4J3R0</accession>
<comment type="caution">
    <text evidence="1">The sequence shown here is derived from an EMBL/GenBank/DDBJ whole genome shotgun (WGS) entry which is preliminary data.</text>
</comment>
<protein>
    <submittedName>
        <fullName evidence="1">Uncharacterized protein</fullName>
    </submittedName>
</protein>
<name>A0A9D4J3R0_DREPO</name>
<dbReference type="EMBL" id="JAIWYP010000007">
    <property type="protein sequence ID" value="KAH3794658.1"/>
    <property type="molecule type" value="Genomic_DNA"/>
</dbReference>
<evidence type="ECO:0000313" key="1">
    <source>
        <dbReference type="EMBL" id="KAH3794658.1"/>
    </source>
</evidence>
<keyword evidence="2" id="KW-1185">Reference proteome</keyword>
<organism evidence="1 2">
    <name type="scientific">Dreissena polymorpha</name>
    <name type="common">Zebra mussel</name>
    <name type="synonym">Mytilus polymorpha</name>
    <dbReference type="NCBI Taxonomy" id="45954"/>
    <lineage>
        <taxon>Eukaryota</taxon>
        <taxon>Metazoa</taxon>
        <taxon>Spiralia</taxon>
        <taxon>Lophotrochozoa</taxon>
        <taxon>Mollusca</taxon>
        <taxon>Bivalvia</taxon>
        <taxon>Autobranchia</taxon>
        <taxon>Heteroconchia</taxon>
        <taxon>Euheterodonta</taxon>
        <taxon>Imparidentia</taxon>
        <taxon>Neoheterodontei</taxon>
        <taxon>Myida</taxon>
        <taxon>Dreissenoidea</taxon>
        <taxon>Dreissenidae</taxon>
        <taxon>Dreissena</taxon>
    </lineage>
</organism>
<dbReference type="Proteomes" id="UP000828390">
    <property type="component" value="Unassembled WGS sequence"/>
</dbReference>
<evidence type="ECO:0000313" key="2">
    <source>
        <dbReference type="Proteomes" id="UP000828390"/>
    </source>
</evidence>
<sequence length="114" mass="12108">MMTMAAVQLSADVYKTKAFRKKLEGTSKQYQLAWKRWVLWCDRTGNRSDKTSEVAATSSGYVAATRSGFTVATSSCYVAATSCGYVVATSCGYVAATLCGYVAATSSGIAPQDI</sequence>
<dbReference type="AlphaFoldDB" id="A0A9D4J3R0"/>
<proteinExistence type="predicted"/>
<reference evidence="1" key="1">
    <citation type="journal article" date="2019" name="bioRxiv">
        <title>The Genome of the Zebra Mussel, Dreissena polymorpha: A Resource for Invasive Species Research.</title>
        <authorList>
            <person name="McCartney M.A."/>
            <person name="Auch B."/>
            <person name="Kono T."/>
            <person name="Mallez S."/>
            <person name="Zhang Y."/>
            <person name="Obille A."/>
            <person name="Becker A."/>
            <person name="Abrahante J.E."/>
            <person name="Garbe J."/>
            <person name="Badalamenti J.P."/>
            <person name="Herman A."/>
            <person name="Mangelson H."/>
            <person name="Liachko I."/>
            <person name="Sullivan S."/>
            <person name="Sone E.D."/>
            <person name="Koren S."/>
            <person name="Silverstein K.A.T."/>
            <person name="Beckman K.B."/>
            <person name="Gohl D.M."/>
        </authorList>
    </citation>
    <scope>NUCLEOTIDE SEQUENCE</scope>
    <source>
        <strain evidence="1">Duluth1</strain>
        <tissue evidence="1">Whole animal</tissue>
    </source>
</reference>
<gene>
    <name evidence="1" type="ORF">DPMN_148195</name>
</gene>
<reference evidence="1" key="2">
    <citation type="submission" date="2020-11" db="EMBL/GenBank/DDBJ databases">
        <authorList>
            <person name="McCartney M.A."/>
            <person name="Auch B."/>
            <person name="Kono T."/>
            <person name="Mallez S."/>
            <person name="Becker A."/>
            <person name="Gohl D.M."/>
            <person name="Silverstein K.A.T."/>
            <person name="Koren S."/>
            <person name="Bechman K.B."/>
            <person name="Herman A."/>
            <person name="Abrahante J.E."/>
            <person name="Garbe J."/>
        </authorList>
    </citation>
    <scope>NUCLEOTIDE SEQUENCE</scope>
    <source>
        <strain evidence="1">Duluth1</strain>
        <tissue evidence="1">Whole animal</tissue>
    </source>
</reference>